<dbReference type="SMART" id="SM00421">
    <property type="entry name" value="HTH_LUXR"/>
    <property type="match status" value="1"/>
</dbReference>
<keyword evidence="1" id="KW-0805">Transcription regulation</keyword>
<keyword evidence="6" id="KW-1185">Reference proteome</keyword>
<dbReference type="RefSeq" id="WP_247956835.1">
    <property type="nucleotide sequence ID" value="NZ_CP078077.1"/>
</dbReference>
<dbReference type="SUPFAM" id="SSF46894">
    <property type="entry name" value="C-terminal effector domain of the bipartite response regulators"/>
    <property type="match status" value="1"/>
</dbReference>
<organism evidence="5 6">
    <name type="scientific">Microbacterium galbinum</name>
    <dbReference type="NCBI Taxonomy" id="2851646"/>
    <lineage>
        <taxon>Bacteria</taxon>
        <taxon>Bacillati</taxon>
        <taxon>Actinomycetota</taxon>
        <taxon>Actinomycetes</taxon>
        <taxon>Micrococcales</taxon>
        <taxon>Microbacteriaceae</taxon>
        <taxon>Microbacterium</taxon>
    </lineage>
</organism>
<evidence type="ECO:0000259" key="4">
    <source>
        <dbReference type="PROSITE" id="PS50043"/>
    </source>
</evidence>
<dbReference type="CDD" id="cd06170">
    <property type="entry name" value="LuxR_C_like"/>
    <property type="match status" value="1"/>
</dbReference>
<dbReference type="PANTHER" id="PTHR44688:SF16">
    <property type="entry name" value="DNA-BINDING TRANSCRIPTIONAL ACTIVATOR DEVR_DOSR"/>
    <property type="match status" value="1"/>
</dbReference>
<accession>A0ABY4IQM6</accession>
<proteinExistence type="predicted"/>
<evidence type="ECO:0000256" key="1">
    <source>
        <dbReference type="ARBA" id="ARBA00023015"/>
    </source>
</evidence>
<dbReference type="SUPFAM" id="SSF48452">
    <property type="entry name" value="TPR-like"/>
    <property type="match status" value="1"/>
</dbReference>
<dbReference type="InterPro" id="IPR016032">
    <property type="entry name" value="Sig_transdc_resp-reg_C-effctor"/>
</dbReference>
<dbReference type="PRINTS" id="PR00038">
    <property type="entry name" value="HTHLUXR"/>
</dbReference>
<dbReference type="InterPro" id="IPR011990">
    <property type="entry name" value="TPR-like_helical_dom_sf"/>
</dbReference>
<dbReference type="Pfam" id="PF00196">
    <property type="entry name" value="GerE"/>
    <property type="match status" value="1"/>
</dbReference>
<protein>
    <submittedName>
        <fullName evidence="5">LuxR C-terminal-related transcriptional regulator</fullName>
    </submittedName>
</protein>
<gene>
    <name evidence="5" type="ORF">KV396_03510</name>
</gene>
<evidence type="ECO:0000313" key="5">
    <source>
        <dbReference type="EMBL" id="UPL13588.1"/>
    </source>
</evidence>
<dbReference type="InterPro" id="IPR036388">
    <property type="entry name" value="WH-like_DNA-bd_sf"/>
</dbReference>
<feature type="domain" description="HTH luxR-type" evidence="4">
    <location>
        <begin position="450"/>
        <end position="515"/>
    </location>
</feature>
<dbReference type="PANTHER" id="PTHR44688">
    <property type="entry name" value="DNA-BINDING TRANSCRIPTIONAL ACTIVATOR DEVR_DOSR"/>
    <property type="match status" value="1"/>
</dbReference>
<evidence type="ECO:0000313" key="6">
    <source>
        <dbReference type="Proteomes" id="UP000831963"/>
    </source>
</evidence>
<keyword evidence="2" id="KW-0238">DNA-binding</keyword>
<evidence type="ECO:0000256" key="2">
    <source>
        <dbReference type="ARBA" id="ARBA00023125"/>
    </source>
</evidence>
<sequence>MTAGAAEELEQSLASAREGGDWTGVIGILGSRWSDLYQDHPQLLIRTIESLPPAVLEAHPRLRFAEEHLRRRSNRLPERRAYPDILSDDPDAPPLDRLAALTGRIATARGDGRLADAAASADQAVETLRAVPVEMVPTFANALPELHYHWAVTYFLASRFDDALEQFARSYDWAESVDNRLVRTTSGGASALIHALHGRGRDAARWLGRLPEVPADAWWAADAPAAGRMADAVLHMDRLEMDAARGILDGIDITLSLDFWGPYFALRAYSTPPDRRDEAQVLLSEFDSFVSGLAPEYAQVPVNAEYTAMVRYLLLLLLHQPDRAARELGSTAPDADASVVAQTGTALLARRLLQREQPAAARRLIAPLLQASSARPRVIIPALVIAAETGSPSQRDDLLQRAAALATWNGLYSAFPSASTAARRTLADLIEERGEPGIADLLRGLSETTAVAGTEALTRREAAVVASALAGLSNTEIAAKQHVSVNTVKSQLRGAFRKLEVSSRQELIELFQLGR</sequence>
<dbReference type="InterPro" id="IPR000792">
    <property type="entry name" value="Tscrpt_reg_LuxR_C"/>
</dbReference>
<reference evidence="5 6" key="1">
    <citation type="submission" date="2021-06" db="EMBL/GenBank/DDBJ databases">
        <title>Genome-based taxonomic framework of Microbacterium strains isolated from marine environment, the description of four new species and reclassification of four preexisting species.</title>
        <authorList>
            <person name="Lee S.D."/>
            <person name="Kim S.-M."/>
            <person name="Byeon Y.-S."/>
            <person name="Yang H.L."/>
            <person name="Kim I.S."/>
        </authorList>
    </citation>
    <scope>NUCLEOTIDE SEQUENCE [LARGE SCALE GENOMIC DNA]</scope>
    <source>
        <strain evidence="5 6">SSW1-36</strain>
    </source>
</reference>
<dbReference type="PROSITE" id="PS50043">
    <property type="entry name" value="HTH_LUXR_2"/>
    <property type="match status" value="1"/>
</dbReference>
<dbReference type="EMBL" id="CP078077">
    <property type="protein sequence ID" value="UPL13588.1"/>
    <property type="molecule type" value="Genomic_DNA"/>
</dbReference>
<dbReference type="Proteomes" id="UP000831963">
    <property type="component" value="Chromosome"/>
</dbReference>
<name>A0ABY4IQM6_9MICO</name>
<evidence type="ECO:0000256" key="3">
    <source>
        <dbReference type="ARBA" id="ARBA00023163"/>
    </source>
</evidence>
<dbReference type="Gene3D" id="1.10.10.10">
    <property type="entry name" value="Winged helix-like DNA-binding domain superfamily/Winged helix DNA-binding domain"/>
    <property type="match status" value="1"/>
</dbReference>
<keyword evidence="3" id="KW-0804">Transcription</keyword>